<keyword evidence="2" id="KW-0812">Transmembrane</keyword>
<dbReference type="GO" id="GO:0098046">
    <property type="term" value="C:type V protein secretion system complex"/>
    <property type="evidence" value="ECO:0007669"/>
    <property type="project" value="TreeGrafter"/>
</dbReference>
<reference evidence="8 9" key="1">
    <citation type="submission" date="2009-07" db="EMBL/GenBank/DDBJ databases">
        <authorList>
            <person name="Madupu R."/>
            <person name="Sebastian Y."/>
            <person name="Durkin A.S."/>
            <person name="Torralba M."/>
            <person name="Methe B."/>
            <person name="Sutton G.G."/>
            <person name="Strausberg R.L."/>
            <person name="Nelson K.E."/>
        </authorList>
    </citation>
    <scope>NUCLEOTIDE SEQUENCE [LARGE SCALE GENOMIC DNA]</scope>
    <source>
        <strain evidence="8 9">RM3268</strain>
    </source>
</reference>
<keyword evidence="1" id="KW-1134">Transmembrane beta strand</keyword>
<evidence type="ECO:0000256" key="1">
    <source>
        <dbReference type="ARBA" id="ARBA00022452"/>
    </source>
</evidence>
<evidence type="ECO:0000256" key="4">
    <source>
        <dbReference type="SAM" id="MobiDB-lite"/>
    </source>
</evidence>
<comment type="caution">
    <text evidence="8">The sequence shown here is derived from an EMBL/GenBank/DDBJ whole genome shotgun (WGS) entry which is preliminary data.</text>
</comment>
<keyword evidence="3" id="KW-0998">Cell outer membrane</keyword>
<keyword evidence="1" id="KW-0472">Membrane</keyword>
<evidence type="ECO:0000256" key="3">
    <source>
        <dbReference type="ARBA" id="ARBA00023237"/>
    </source>
</evidence>
<dbReference type="Gene3D" id="2.40.160.50">
    <property type="entry name" value="membrane protein fhac: a member of the omp85/tpsb transporter family"/>
    <property type="match status" value="1"/>
</dbReference>
<dbReference type="InterPro" id="IPR051544">
    <property type="entry name" value="TPS_OM_transporter"/>
</dbReference>
<organism evidence="8 9">
    <name type="scientific">Campylobacter gracilis RM3268</name>
    <dbReference type="NCBI Taxonomy" id="553220"/>
    <lineage>
        <taxon>Bacteria</taxon>
        <taxon>Pseudomonadati</taxon>
        <taxon>Campylobacterota</taxon>
        <taxon>Epsilonproteobacteria</taxon>
        <taxon>Campylobacterales</taxon>
        <taxon>Campylobacteraceae</taxon>
        <taxon>Campylobacter</taxon>
    </lineage>
</organism>
<evidence type="ECO:0000313" key="9">
    <source>
        <dbReference type="Proteomes" id="UP000005709"/>
    </source>
</evidence>
<gene>
    <name evidence="8" type="ORF">CAMGR0001_2500</name>
</gene>
<proteinExistence type="predicted"/>
<dbReference type="PANTHER" id="PTHR34597:SF3">
    <property type="entry name" value="OUTER MEMBRANE TRANSPORTER CDIB"/>
    <property type="match status" value="1"/>
</dbReference>
<evidence type="ECO:0000259" key="5">
    <source>
        <dbReference type="Pfam" id="PF03865"/>
    </source>
</evidence>
<name>C8PEL2_9BACT</name>
<evidence type="ECO:0000256" key="2">
    <source>
        <dbReference type="ARBA" id="ARBA00022692"/>
    </source>
</evidence>
<dbReference type="InterPro" id="IPR035251">
    <property type="entry name" value="ShlB_POTRA"/>
</dbReference>
<keyword evidence="9" id="KW-1185">Reference proteome</keyword>
<evidence type="ECO:0000313" key="8">
    <source>
        <dbReference type="EMBL" id="EEV18490.1"/>
    </source>
</evidence>
<dbReference type="GO" id="GO:0008320">
    <property type="term" value="F:protein transmembrane transporter activity"/>
    <property type="evidence" value="ECO:0007669"/>
    <property type="project" value="TreeGrafter"/>
</dbReference>
<dbReference type="EMBL" id="ACYG01000009">
    <property type="protein sequence ID" value="EEV18490.1"/>
    <property type="molecule type" value="Genomic_DNA"/>
</dbReference>
<feature type="region of interest" description="Disordered" evidence="4">
    <location>
        <begin position="115"/>
        <end position="154"/>
    </location>
</feature>
<feature type="domain" description="Haemolysin activator HlyB C-terminal" evidence="5">
    <location>
        <begin position="314"/>
        <end position="634"/>
    </location>
</feature>
<dbReference type="PANTHER" id="PTHR34597">
    <property type="entry name" value="SLR1661 PROTEIN"/>
    <property type="match status" value="1"/>
</dbReference>
<dbReference type="AlphaFoldDB" id="C8PEL2"/>
<accession>C8PEL2</accession>
<dbReference type="OrthoDB" id="290122at2"/>
<feature type="domain" description="Polypeptide-transport-associated ShlB-type" evidence="6">
    <location>
        <begin position="194"/>
        <end position="251"/>
    </location>
</feature>
<evidence type="ECO:0000259" key="7">
    <source>
        <dbReference type="Pfam" id="PF17287"/>
    </source>
</evidence>
<dbReference type="Proteomes" id="UP000005709">
    <property type="component" value="Unassembled WGS sequence"/>
</dbReference>
<sequence length="671" mass="74060">MFYQKPLFYYDDSKFKGASLQPRGVKSVKLILASIFIGLSLAPKALIAIPADISGAINSEEQRIRSIRQGTEDPFITIRSEESRASSATAEPKKAGICFKIYEIKLINAEAQNEQKSSAGSKFNEADYESKNKDDLKTPAVNSKDDASSGVIISKPNDENLGRAKVKTLAKSIGSTSNSDHSVPPGFERILSSALKELKFKSGDCLGSDKILALARAYNNKIISAGFITTSVSIPQQNISSGTLLLALHPGRIGEISLEPGSRAKNQRSIFTAFGGDKRRELLSLRDMEQAMENFNAASRSEAEISLSPSAKQGYSDINISKQQSSPLLLRLSADNLGSKSSGKYQGAAILYGLNLLGLNESVFASYGRNFLRGDKKSLGDDSKSGRSANYYAGFSIPFGYFSLSFWQNRYTYDQIVPGTYELYTYSGSSVRRNLDLNYVYFRNQNSKNSLFFRIWQKKYKNYIQDYELSNQRKREGGYEAGLKSKVFFDNSSVEMMLSYLKSSGAFNALRALEEEFGGGSSRYHLINAALNFKTRSSAIPLSYELELYARRASTHLSPIDRLNIGGYYSVRGFDGQMSLLGDSGFYIRNTLEYKYFKNNGVYLAFDVGKLSSKGKNYPAEGEMLSGGGVGLRGNISGSFSYDLLAAFPISKPENFKTDSPALNFSLSYDF</sequence>
<dbReference type="RefSeq" id="WP_005869484.1">
    <property type="nucleotide sequence ID" value="NZ_ACYG01000009.1"/>
</dbReference>
<dbReference type="Pfam" id="PF17287">
    <property type="entry name" value="POTRA_3"/>
    <property type="match status" value="1"/>
</dbReference>
<protein>
    <submittedName>
        <fullName evidence="8">POTRA domain protein, ShlB-type</fullName>
    </submittedName>
</protein>
<dbReference type="STRING" id="824.CGRAC_0461"/>
<dbReference type="Pfam" id="PF08479">
    <property type="entry name" value="POTRA_2"/>
    <property type="match status" value="1"/>
</dbReference>
<feature type="compositionally biased region" description="Basic and acidic residues" evidence="4">
    <location>
        <begin position="124"/>
        <end position="147"/>
    </location>
</feature>
<dbReference type="InterPro" id="IPR013686">
    <property type="entry name" value="Polypept-transport_assoc_ShlB"/>
</dbReference>
<dbReference type="eggNOG" id="COG2831">
    <property type="taxonomic scope" value="Bacteria"/>
</dbReference>
<evidence type="ECO:0000259" key="6">
    <source>
        <dbReference type="Pfam" id="PF08479"/>
    </source>
</evidence>
<dbReference type="Pfam" id="PF03865">
    <property type="entry name" value="ShlB"/>
    <property type="match status" value="1"/>
</dbReference>
<dbReference type="InterPro" id="IPR005565">
    <property type="entry name" value="Hemolysn_activator_HlyB_C"/>
</dbReference>
<dbReference type="Gene3D" id="3.10.20.310">
    <property type="entry name" value="membrane protein fhac"/>
    <property type="match status" value="1"/>
</dbReference>
<feature type="domain" description="ShlB POTRA" evidence="7">
    <location>
        <begin position="252"/>
        <end position="309"/>
    </location>
</feature>
<dbReference type="GO" id="GO:0046819">
    <property type="term" value="P:protein secretion by the type V secretion system"/>
    <property type="evidence" value="ECO:0007669"/>
    <property type="project" value="TreeGrafter"/>
</dbReference>